<sequence length="282" mass="33441">MKKLRKVQLAELLILNEIARICDLNNIKYYLVGGTLLGAIRHSGFIPWDDDLDIAMERKDYDRFCSICKDQLHKDFYLQNHVTDKNFNMYISKVRLKDTLLVDKRVKNLKMHQGIYVDIFPLDYSKKNTGTSLKIRASLIKVFFWIKVVKLKNAQPNIFIKRLLKIPATIIAHFIPLALIDFLTNSLMTSEDEKAHYLVNFCSQYGYRKQTMNKHIYGDPIKVKFENNYYSAPAQYDFYLTRIYNNYMELPPRDKRRTIHEFVDVDLGKYRNIDIINEKIVY</sequence>
<dbReference type="PANTHER" id="PTHR43404:SF2">
    <property type="entry name" value="LIPOPOLYSACCHARIDE CHOLINEPHOSPHOTRANSFERASE LICD"/>
    <property type="match status" value="1"/>
</dbReference>
<dbReference type="PATRIC" id="fig|1286171.3.peg.1956"/>
<dbReference type="EMBL" id="CP007452">
    <property type="protein sequence ID" value="AHM57290.1"/>
    <property type="molecule type" value="Genomic_DNA"/>
</dbReference>
<dbReference type="STRING" id="1286171.EAL2_c20090"/>
<dbReference type="Proteomes" id="UP000019591">
    <property type="component" value="Chromosome"/>
</dbReference>
<dbReference type="eggNOG" id="COG3475">
    <property type="taxonomic scope" value="Bacteria"/>
</dbReference>
<dbReference type="InterPro" id="IPR007074">
    <property type="entry name" value="LicD/FKTN/FKRP_NTP_transf"/>
</dbReference>
<dbReference type="Pfam" id="PF04991">
    <property type="entry name" value="LicD"/>
    <property type="match status" value="1"/>
</dbReference>
<organism evidence="2 3">
    <name type="scientific">Peptoclostridium acidaminophilum DSM 3953</name>
    <dbReference type="NCBI Taxonomy" id="1286171"/>
    <lineage>
        <taxon>Bacteria</taxon>
        <taxon>Bacillati</taxon>
        <taxon>Bacillota</taxon>
        <taxon>Clostridia</taxon>
        <taxon>Peptostreptococcales</taxon>
        <taxon>Peptoclostridiaceae</taxon>
        <taxon>Peptoclostridium</taxon>
    </lineage>
</organism>
<accession>W8T8T2</accession>
<dbReference type="OrthoDB" id="9786100at2"/>
<dbReference type="RefSeq" id="WP_025436228.1">
    <property type="nucleotide sequence ID" value="NZ_CP007452.1"/>
</dbReference>
<dbReference type="GO" id="GO:0009100">
    <property type="term" value="P:glycoprotein metabolic process"/>
    <property type="evidence" value="ECO:0007669"/>
    <property type="project" value="UniProtKB-ARBA"/>
</dbReference>
<evidence type="ECO:0000313" key="2">
    <source>
        <dbReference type="EMBL" id="AHM57290.1"/>
    </source>
</evidence>
<reference evidence="2 3" key="1">
    <citation type="journal article" date="2014" name="Genome Announc.">
        <title>Complete Genome Sequence of Amino Acid-Utilizing Eubacterium acidaminophilum al-2 (DSM 3953).</title>
        <authorList>
            <person name="Poehlein A."/>
            <person name="Andreesen J.R."/>
            <person name="Daniel R."/>
        </authorList>
    </citation>
    <scope>NUCLEOTIDE SEQUENCE [LARGE SCALE GENOMIC DNA]</scope>
    <source>
        <strain evidence="2 3">DSM 3953</strain>
    </source>
</reference>
<protein>
    <submittedName>
        <fullName evidence="2">LicD family protein</fullName>
    </submittedName>
</protein>
<proteinExistence type="predicted"/>
<dbReference type="InterPro" id="IPR052942">
    <property type="entry name" value="LPS_cholinephosphotransferase"/>
</dbReference>
<dbReference type="KEGG" id="eac:EAL2_c20090"/>
<keyword evidence="3" id="KW-1185">Reference proteome</keyword>
<dbReference type="AlphaFoldDB" id="W8T8T2"/>
<name>W8T8T2_PEPAC</name>
<dbReference type="HOGENOM" id="CLU_075543_0_0_9"/>
<dbReference type="PANTHER" id="PTHR43404">
    <property type="entry name" value="LIPOPOLYSACCHARIDE CHOLINEPHOSPHOTRANSFERASE LICD"/>
    <property type="match status" value="1"/>
</dbReference>
<gene>
    <name evidence="2" type="ORF">EAL2_c20090</name>
</gene>
<feature type="domain" description="LicD/FKTN/FKRP nucleotidyltransferase" evidence="1">
    <location>
        <begin position="22"/>
        <end position="244"/>
    </location>
</feature>
<evidence type="ECO:0000313" key="3">
    <source>
        <dbReference type="Proteomes" id="UP000019591"/>
    </source>
</evidence>
<evidence type="ECO:0000259" key="1">
    <source>
        <dbReference type="Pfam" id="PF04991"/>
    </source>
</evidence>